<dbReference type="EMBL" id="JBDFQZ010000001">
    <property type="protein sequence ID" value="KAK9757900.1"/>
    <property type="molecule type" value="Genomic_DNA"/>
</dbReference>
<dbReference type="PANTHER" id="PTHR30566">
    <property type="entry name" value="YNAI-RELATED MECHANOSENSITIVE ION CHANNEL"/>
    <property type="match status" value="1"/>
</dbReference>
<evidence type="ECO:0000256" key="2">
    <source>
        <dbReference type="ARBA" id="ARBA00008017"/>
    </source>
</evidence>
<dbReference type="PANTHER" id="PTHR30566:SF5">
    <property type="entry name" value="MECHANOSENSITIVE ION CHANNEL PROTEIN 1, MITOCHONDRIAL-RELATED"/>
    <property type="match status" value="1"/>
</dbReference>
<keyword evidence="11" id="KW-1185">Reference proteome</keyword>
<dbReference type="AlphaFoldDB" id="A0AAW1NHE0"/>
<keyword evidence="5" id="KW-0406">Ion transport</keyword>
<keyword evidence="4 8" id="KW-1133">Transmembrane helix</keyword>
<evidence type="ECO:0000256" key="7">
    <source>
        <dbReference type="ARBA" id="ARBA00023303"/>
    </source>
</evidence>
<evidence type="ECO:0000313" key="10">
    <source>
        <dbReference type="EMBL" id="KAK9757900.1"/>
    </source>
</evidence>
<dbReference type="Pfam" id="PF00924">
    <property type="entry name" value="MS_channel_2nd"/>
    <property type="match status" value="1"/>
</dbReference>
<accession>A0AAW1NHE0</accession>
<dbReference type="Proteomes" id="UP001443914">
    <property type="component" value="Unassembled WGS sequence"/>
</dbReference>
<evidence type="ECO:0000256" key="4">
    <source>
        <dbReference type="ARBA" id="ARBA00022989"/>
    </source>
</evidence>
<dbReference type="Gene3D" id="2.30.30.60">
    <property type="match status" value="1"/>
</dbReference>
<comment type="similarity">
    <text evidence="2">Belongs to the MscS (TC 1.A.23) family.</text>
</comment>
<keyword evidence="7" id="KW-0407">Ion channel</keyword>
<evidence type="ECO:0000256" key="5">
    <source>
        <dbReference type="ARBA" id="ARBA00023065"/>
    </source>
</evidence>
<organism evidence="10 11">
    <name type="scientific">Saponaria officinalis</name>
    <name type="common">Common soapwort</name>
    <name type="synonym">Lychnis saponaria</name>
    <dbReference type="NCBI Taxonomy" id="3572"/>
    <lineage>
        <taxon>Eukaryota</taxon>
        <taxon>Viridiplantae</taxon>
        <taxon>Streptophyta</taxon>
        <taxon>Embryophyta</taxon>
        <taxon>Tracheophyta</taxon>
        <taxon>Spermatophyta</taxon>
        <taxon>Magnoliopsida</taxon>
        <taxon>eudicotyledons</taxon>
        <taxon>Gunneridae</taxon>
        <taxon>Pentapetalae</taxon>
        <taxon>Caryophyllales</taxon>
        <taxon>Caryophyllaceae</taxon>
        <taxon>Caryophylleae</taxon>
        <taxon>Saponaria</taxon>
    </lineage>
</organism>
<dbReference type="Gene3D" id="1.10.287.1260">
    <property type="match status" value="1"/>
</dbReference>
<dbReference type="InterPro" id="IPR006685">
    <property type="entry name" value="MscS_channel_2nd"/>
</dbReference>
<dbReference type="InterPro" id="IPR011014">
    <property type="entry name" value="MscS_channel_TM-2"/>
</dbReference>
<evidence type="ECO:0000256" key="3">
    <source>
        <dbReference type="ARBA" id="ARBA00022692"/>
    </source>
</evidence>
<keyword evidence="5" id="KW-0813">Transport</keyword>
<feature type="domain" description="Mechanosensitive ion channel MscS" evidence="9">
    <location>
        <begin position="352"/>
        <end position="419"/>
    </location>
</feature>
<dbReference type="GO" id="GO:0034220">
    <property type="term" value="P:monoatomic ion transmembrane transport"/>
    <property type="evidence" value="ECO:0007669"/>
    <property type="project" value="UniProtKB-KW"/>
</dbReference>
<sequence length="522" mass="56370">MGGNRFGMLKSLASSVNPNSRTMSSKFHNTFMKSVDQIHVITSFGMLGHNYHTDNRVRSAKMECRASYGSALSPLLSNYRVLRSYPLFKMTPMLGHMSYSSFAGGKGGDKGSEVSGIGEGGGDGGVVAGEWVDKLKDGCQSVVESVTVTAQKVKETSDQLTPHVQQFMDSNPYVKDIVVPIGGTFTATILAWAVLPRFLKKLHQYSTKGSTALLSGVGFSVDVPYEKSAWGALQDPVRYLITFLAVSEICRLVAPGHVASQYIGQAWQGAVILSFVWFLQRWKTNVVARVLASQNTRVIDREMLLTVDKVSTVGLLAVGIVAVAEACGVAVQSILTVGGIGAGVATAFAAKDILGNVLTGLSMQFTKPFSLGDTIKAGTVEGQVVDMGLTTTSLLNVDKCPVIVPNSTFSSQVIVNKSRGEWRGFVRRIPLQFDNLEKVPLAADDIKSMLNSYPKVFLEQDAPYCYLSQIGASFAELTVGCNLKRLSRGERYTTEQDILLRSIQIIKQHGLSLGSVQDTVNP</sequence>
<dbReference type="SUPFAM" id="SSF50182">
    <property type="entry name" value="Sm-like ribonucleoproteins"/>
    <property type="match status" value="1"/>
</dbReference>
<keyword evidence="6 8" id="KW-0472">Membrane</keyword>
<reference evidence="10" key="1">
    <citation type="submission" date="2024-03" db="EMBL/GenBank/DDBJ databases">
        <title>WGS assembly of Saponaria officinalis var. Norfolk2.</title>
        <authorList>
            <person name="Jenkins J."/>
            <person name="Shu S."/>
            <person name="Grimwood J."/>
            <person name="Barry K."/>
            <person name="Goodstein D."/>
            <person name="Schmutz J."/>
            <person name="Leebens-Mack J."/>
            <person name="Osbourn A."/>
        </authorList>
    </citation>
    <scope>NUCLEOTIDE SEQUENCE [LARGE SCALE GENOMIC DNA]</scope>
    <source>
        <strain evidence="10">JIC</strain>
    </source>
</reference>
<comment type="subcellular location">
    <subcellularLocation>
        <location evidence="1">Membrane</location>
        <topology evidence="1">Multi-pass membrane protein</topology>
    </subcellularLocation>
</comment>
<protein>
    <recommendedName>
        <fullName evidence="9">Mechanosensitive ion channel MscS domain-containing protein</fullName>
    </recommendedName>
</protein>
<comment type="caution">
    <text evidence="10">The sequence shown here is derived from an EMBL/GenBank/DDBJ whole genome shotgun (WGS) entry which is preliminary data.</text>
</comment>
<evidence type="ECO:0000256" key="1">
    <source>
        <dbReference type="ARBA" id="ARBA00004141"/>
    </source>
</evidence>
<name>A0AAW1NHE0_SAPOF</name>
<gene>
    <name evidence="10" type="ORF">RND81_01G193900</name>
</gene>
<feature type="transmembrane region" description="Helical" evidence="8">
    <location>
        <begin position="177"/>
        <end position="195"/>
    </location>
</feature>
<evidence type="ECO:0000256" key="6">
    <source>
        <dbReference type="ARBA" id="ARBA00023136"/>
    </source>
</evidence>
<keyword evidence="3 8" id="KW-0812">Transmembrane</keyword>
<dbReference type="InterPro" id="IPR023408">
    <property type="entry name" value="MscS_beta-dom_sf"/>
</dbReference>
<evidence type="ECO:0000313" key="11">
    <source>
        <dbReference type="Proteomes" id="UP001443914"/>
    </source>
</evidence>
<dbReference type="GO" id="GO:0016020">
    <property type="term" value="C:membrane"/>
    <property type="evidence" value="ECO:0007669"/>
    <property type="project" value="UniProtKB-SubCell"/>
</dbReference>
<dbReference type="InterPro" id="IPR010920">
    <property type="entry name" value="LSM_dom_sf"/>
</dbReference>
<evidence type="ECO:0000259" key="9">
    <source>
        <dbReference type="Pfam" id="PF00924"/>
    </source>
</evidence>
<proteinExistence type="inferred from homology"/>
<dbReference type="SUPFAM" id="SSF82861">
    <property type="entry name" value="Mechanosensitive channel protein MscS (YggB), transmembrane region"/>
    <property type="match status" value="1"/>
</dbReference>
<evidence type="ECO:0000256" key="8">
    <source>
        <dbReference type="SAM" id="Phobius"/>
    </source>
</evidence>